<dbReference type="OrthoDB" id="9758307at2"/>
<comment type="similarity">
    <text evidence="2">Belongs to the bacterial flagellin family.</text>
</comment>
<dbReference type="EMBL" id="QXXA01000011">
    <property type="protein sequence ID" value="NBI07368.1"/>
    <property type="molecule type" value="Genomic_DNA"/>
</dbReference>
<dbReference type="Proteomes" id="UP000467132">
    <property type="component" value="Unassembled WGS sequence"/>
</dbReference>
<name>A0A845R1H8_9CLOT</name>
<keyword evidence="7" id="KW-1185">Reference proteome</keyword>
<dbReference type="PANTHER" id="PTHR42792:SF1">
    <property type="entry name" value="FLAGELLAR HOOK-ASSOCIATED PROTEIN 3"/>
    <property type="match status" value="1"/>
</dbReference>
<evidence type="ECO:0000313" key="7">
    <source>
        <dbReference type="Proteomes" id="UP000467132"/>
    </source>
</evidence>
<dbReference type="InterPro" id="IPR046358">
    <property type="entry name" value="Flagellin_C"/>
</dbReference>
<dbReference type="SUPFAM" id="SSF64518">
    <property type="entry name" value="Phase 1 flagellin"/>
    <property type="match status" value="1"/>
</dbReference>
<dbReference type="InterPro" id="IPR001029">
    <property type="entry name" value="Flagellin_N"/>
</dbReference>
<protein>
    <submittedName>
        <fullName evidence="6">Flagellar hook-associated protein FlgL</fullName>
    </submittedName>
</protein>
<dbReference type="InterPro" id="IPR013384">
    <property type="entry name" value="Flagell_FlgL"/>
</dbReference>
<sequence length="308" mass="34310">MRITNNMMISNMMTNVNKNLQGLSKVQDKMQTGKKFQLPSDDPIGVSKSLKYYTDLSRIEQYKRNVDDATSWMEVTESAVSQIGDILERARELTVQAANDGTNTGEDKEKVSAEIKQLREQIIKVANTKHAGRAIFSGYKTADDLIDSDGNYNIDLNTDEKTKYNVGSADTIDVNVVGTELFGLSNNGYKQDVSKGDTSEMIRVFDKLIQGLDSDDVTSIDESITEIDETVSNVLSVRAKIGAKTNRLELNKNRLEDQTLSVTKLLSKNEDVDIAEVVIELKTRETVYQASLHAGARIIQPSLIDFLR</sequence>
<keyword evidence="6" id="KW-0969">Cilium</keyword>
<dbReference type="AlphaFoldDB" id="A0A845R1H8"/>
<evidence type="ECO:0000259" key="4">
    <source>
        <dbReference type="Pfam" id="PF00669"/>
    </source>
</evidence>
<gene>
    <name evidence="6" type="primary">flgL</name>
    <name evidence="6" type="ORF">D3Z33_10960</name>
</gene>
<evidence type="ECO:0000256" key="1">
    <source>
        <dbReference type="ARBA" id="ARBA00004365"/>
    </source>
</evidence>
<keyword evidence="6" id="KW-0966">Cell projection</keyword>
<comment type="caution">
    <text evidence="6">The sequence shown here is derived from an EMBL/GenBank/DDBJ whole genome shotgun (WGS) entry which is preliminary data.</text>
</comment>
<evidence type="ECO:0000313" key="6">
    <source>
        <dbReference type="EMBL" id="NBI07368.1"/>
    </source>
</evidence>
<feature type="domain" description="Flagellin N-terminal" evidence="4">
    <location>
        <begin position="3"/>
        <end position="141"/>
    </location>
</feature>
<keyword evidence="3" id="KW-0975">Bacterial flagellum</keyword>
<reference evidence="6 7" key="1">
    <citation type="submission" date="2018-08" db="EMBL/GenBank/DDBJ databases">
        <title>Murine metabolic-syndrome-specific gut microbial biobank.</title>
        <authorList>
            <person name="Liu C."/>
        </authorList>
    </citation>
    <scope>NUCLEOTIDE SEQUENCE [LARGE SCALE GENOMIC DNA]</scope>
    <source>
        <strain evidence="6 7">583</strain>
    </source>
</reference>
<dbReference type="InterPro" id="IPR001492">
    <property type="entry name" value="Flagellin"/>
</dbReference>
<evidence type="ECO:0000256" key="3">
    <source>
        <dbReference type="ARBA" id="ARBA00023143"/>
    </source>
</evidence>
<dbReference type="PRINTS" id="PR00207">
    <property type="entry name" value="FLAGELLIN"/>
</dbReference>
<organism evidence="6 7">
    <name type="scientific">Senegalia massiliensis</name>
    <dbReference type="NCBI Taxonomy" id="1720316"/>
    <lineage>
        <taxon>Bacteria</taxon>
        <taxon>Bacillati</taxon>
        <taxon>Bacillota</taxon>
        <taxon>Clostridia</taxon>
        <taxon>Eubacteriales</taxon>
        <taxon>Clostridiaceae</taxon>
        <taxon>Senegalia</taxon>
    </lineage>
</organism>
<proteinExistence type="inferred from homology"/>
<dbReference type="GO" id="GO:0005198">
    <property type="term" value="F:structural molecule activity"/>
    <property type="evidence" value="ECO:0007669"/>
    <property type="project" value="InterPro"/>
</dbReference>
<dbReference type="GO" id="GO:0009424">
    <property type="term" value="C:bacterial-type flagellum hook"/>
    <property type="evidence" value="ECO:0007669"/>
    <property type="project" value="InterPro"/>
</dbReference>
<comment type="subcellular location">
    <subcellularLocation>
        <location evidence="1">Bacterial flagellum</location>
    </subcellularLocation>
</comment>
<dbReference type="NCBIfam" id="TIGR02550">
    <property type="entry name" value="flagell_flgL"/>
    <property type="match status" value="1"/>
</dbReference>
<dbReference type="RefSeq" id="WP_160197831.1">
    <property type="nucleotide sequence ID" value="NZ_QXXA01000011.1"/>
</dbReference>
<keyword evidence="6" id="KW-0282">Flagellum</keyword>
<dbReference type="Gene3D" id="1.20.1330.10">
    <property type="entry name" value="f41 fragment of flagellin, N-terminal domain"/>
    <property type="match status" value="1"/>
</dbReference>
<dbReference type="GO" id="GO:0071973">
    <property type="term" value="P:bacterial-type flagellum-dependent cell motility"/>
    <property type="evidence" value="ECO:0007669"/>
    <property type="project" value="InterPro"/>
</dbReference>
<evidence type="ECO:0000256" key="2">
    <source>
        <dbReference type="ARBA" id="ARBA00005709"/>
    </source>
</evidence>
<feature type="domain" description="Flagellin C-terminal" evidence="5">
    <location>
        <begin position="225"/>
        <end position="307"/>
    </location>
</feature>
<accession>A0A845R1H8</accession>
<dbReference type="PANTHER" id="PTHR42792">
    <property type="entry name" value="FLAGELLIN"/>
    <property type="match status" value="1"/>
</dbReference>
<evidence type="ECO:0000259" key="5">
    <source>
        <dbReference type="Pfam" id="PF00700"/>
    </source>
</evidence>
<dbReference type="Pfam" id="PF00669">
    <property type="entry name" value="Flagellin_N"/>
    <property type="match status" value="1"/>
</dbReference>
<dbReference type="Pfam" id="PF00700">
    <property type="entry name" value="Flagellin_C"/>
    <property type="match status" value="1"/>
</dbReference>